<dbReference type="PANTHER" id="PTHR31468">
    <property type="entry name" value="1,3-BETA-GLUCANOSYLTRANSFERASE GAS1"/>
    <property type="match status" value="1"/>
</dbReference>
<evidence type="ECO:0000256" key="2">
    <source>
        <dbReference type="ARBA" id="ARBA00007528"/>
    </source>
</evidence>
<dbReference type="SMART" id="SM00768">
    <property type="entry name" value="X8"/>
    <property type="match status" value="1"/>
</dbReference>
<evidence type="ECO:0000256" key="3">
    <source>
        <dbReference type="ARBA" id="ARBA00022622"/>
    </source>
</evidence>
<evidence type="ECO:0000313" key="13">
    <source>
        <dbReference type="Proteomes" id="UP000838763"/>
    </source>
</evidence>
<gene>
    <name evidence="12" type="ORF">PPNO1_LOCUS2622</name>
</gene>
<dbReference type="PANTHER" id="PTHR31468:SF2">
    <property type="entry name" value="1,3-BETA-GLUCANOSYLTRANSFERASE GAS1"/>
    <property type="match status" value="1"/>
</dbReference>
<dbReference type="AlphaFoldDB" id="A0A9P1GZ13"/>
<evidence type="ECO:0000256" key="7">
    <source>
        <dbReference type="ARBA" id="ARBA00023180"/>
    </source>
</evidence>
<keyword evidence="7" id="KW-0325">Glycoprotein</keyword>
<evidence type="ECO:0000313" key="12">
    <source>
        <dbReference type="EMBL" id="CAI4212873.1"/>
    </source>
</evidence>
<keyword evidence="10" id="KW-1133">Transmembrane helix</keyword>
<dbReference type="Proteomes" id="UP000838763">
    <property type="component" value="Unassembled WGS sequence"/>
</dbReference>
<dbReference type="EC" id="2.4.1.-" evidence="9"/>
<dbReference type="InterPro" id="IPR004886">
    <property type="entry name" value="Glucanosyltransferase"/>
</dbReference>
<dbReference type="InterPro" id="IPR012946">
    <property type="entry name" value="X8"/>
</dbReference>
<evidence type="ECO:0000256" key="4">
    <source>
        <dbReference type="ARBA" id="ARBA00022729"/>
    </source>
</evidence>
<accession>A0A9P1GZ13</accession>
<dbReference type="GO" id="GO:0071970">
    <property type="term" value="P:fungal-type cell wall (1-&gt;3)-beta-D-glucan biosynthetic process"/>
    <property type="evidence" value="ECO:0007669"/>
    <property type="project" value="TreeGrafter"/>
</dbReference>
<keyword evidence="10" id="KW-0812">Transmembrane</keyword>
<dbReference type="OrthoDB" id="421038at2759"/>
<evidence type="ECO:0000256" key="5">
    <source>
        <dbReference type="ARBA" id="ARBA00023136"/>
    </source>
</evidence>
<keyword evidence="5 9" id="KW-0472">Membrane</keyword>
<dbReference type="Gene3D" id="1.20.58.1040">
    <property type="match status" value="1"/>
</dbReference>
<feature type="signal peptide" evidence="9">
    <location>
        <begin position="1"/>
        <end position="23"/>
    </location>
</feature>
<dbReference type="GO" id="GO:0005886">
    <property type="term" value="C:plasma membrane"/>
    <property type="evidence" value="ECO:0007669"/>
    <property type="project" value="UniProtKB-SubCell"/>
</dbReference>
<keyword evidence="13" id="KW-1185">Reference proteome</keyword>
<organism evidence="12 13">
    <name type="scientific">Parascedosporium putredinis</name>
    <dbReference type="NCBI Taxonomy" id="1442378"/>
    <lineage>
        <taxon>Eukaryota</taxon>
        <taxon>Fungi</taxon>
        <taxon>Dikarya</taxon>
        <taxon>Ascomycota</taxon>
        <taxon>Pezizomycotina</taxon>
        <taxon>Sordariomycetes</taxon>
        <taxon>Hypocreomycetidae</taxon>
        <taxon>Microascales</taxon>
        <taxon>Microascaceae</taxon>
        <taxon>Parascedosporium</taxon>
    </lineage>
</organism>
<name>A0A9P1GZ13_9PEZI</name>
<dbReference type="GO" id="GO:0042124">
    <property type="term" value="F:1,3-beta-glucanosyltransferase activity"/>
    <property type="evidence" value="ECO:0007669"/>
    <property type="project" value="TreeGrafter"/>
</dbReference>
<keyword evidence="6" id="KW-1015">Disulfide bond</keyword>
<keyword evidence="4 9" id="KW-0732">Signal</keyword>
<dbReference type="GO" id="GO:0098552">
    <property type="term" value="C:side of membrane"/>
    <property type="evidence" value="ECO:0007669"/>
    <property type="project" value="UniProtKB-KW"/>
</dbReference>
<keyword evidence="3 9" id="KW-0336">GPI-anchor</keyword>
<evidence type="ECO:0000259" key="11">
    <source>
        <dbReference type="SMART" id="SM00768"/>
    </source>
</evidence>
<evidence type="ECO:0000256" key="8">
    <source>
        <dbReference type="ARBA" id="ARBA00023288"/>
    </source>
</evidence>
<dbReference type="EMBL" id="CALLCH030000006">
    <property type="protein sequence ID" value="CAI4212873.1"/>
    <property type="molecule type" value="Genomic_DNA"/>
</dbReference>
<comment type="caution">
    <text evidence="12">The sequence shown here is derived from an EMBL/GenBank/DDBJ whole genome shotgun (WGS) entry which is preliminary data.</text>
</comment>
<comment type="similarity">
    <text evidence="2 9">Belongs to the glycosyl hydrolase 72 family.</text>
</comment>
<dbReference type="GO" id="GO:0031505">
    <property type="term" value="P:fungal-type cell wall organization"/>
    <property type="evidence" value="ECO:0007669"/>
    <property type="project" value="TreeGrafter"/>
</dbReference>
<feature type="domain" description="X8" evidence="11">
    <location>
        <begin position="355"/>
        <end position="445"/>
    </location>
</feature>
<comment type="function">
    <text evidence="9">Splits internally a 1,3-beta-glucan molecule and transfers the newly generated reducing end (the donor) to the non-reducing end of another 1,3-beta-glucan molecule (the acceptor) forming a 1,3-beta linkage, resulting in the elongation of 1,3-beta-glucan chains in the cell wall.</text>
</comment>
<reference evidence="12" key="1">
    <citation type="submission" date="2022-11" db="EMBL/GenBank/DDBJ databases">
        <authorList>
            <person name="Scott C."/>
            <person name="Bruce N."/>
        </authorList>
    </citation>
    <scope>NUCLEOTIDE SEQUENCE</scope>
</reference>
<protein>
    <recommendedName>
        <fullName evidence="9">1,3-beta-glucanosyltransferase</fullName>
        <ecNumber evidence="9">2.4.1.-</ecNumber>
    </recommendedName>
</protein>
<keyword evidence="8 9" id="KW-0449">Lipoprotein</keyword>
<keyword evidence="9" id="KW-0808">Transferase</keyword>
<feature type="chain" id="PRO_5040543706" description="1,3-beta-glucanosyltransferase" evidence="9">
    <location>
        <begin position="24"/>
        <end position="494"/>
    </location>
</feature>
<dbReference type="Pfam" id="PF03198">
    <property type="entry name" value="Glyco_hydro_72"/>
    <property type="match status" value="1"/>
</dbReference>
<dbReference type="InterPro" id="IPR017853">
    <property type="entry name" value="GH"/>
</dbReference>
<dbReference type="Gene3D" id="3.20.20.80">
    <property type="entry name" value="Glycosidases"/>
    <property type="match status" value="2"/>
</dbReference>
<evidence type="ECO:0000256" key="1">
    <source>
        <dbReference type="ARBA" id="ARBA00004609"/>
    </source>
</evidence>
<comment type="subcellular location">
    <subcellularLocation>
        <location evidence="1 9">Cell membrane</location>
        <topology evidence="1 9">Lipid-anchor</topology>
        <topology evidence="1 9">GPI-anchor</topology>
    </subcellularLocation>
</comment>
<sequence length="494" mass="53156">MRRAAMALSKTLLAALLASGAAALEPIVIKGSKFFYENGTQFFIKGIAYQQDTSAAGGGVQSVKFVDPLANPAACRRDVPLLKQLGTNAIRTYAIDAGADHSVCMGLLEDAGIYVISDLGEPLLSIETDSPAGTFTTNKTNTPASAYVKAAVRDTKAYVKEKGLNYYVGYAANDDPDVRRDIAHYFNCGDDQTQAIDFWGYNIYQWCGESTLEKSGYSKQIDFFKNYSVPVFFAEYGCNKGSQGAESRIFQETTFLYADEMSSVFSGGIVYMYFQEANDYGLVELNGNIAKPMKNFDQLKSRISKVDPTLIDMDKYTPSNVPQECPPVSENWAVSGDRLPPTPDDKVCECMVAGLSCKASPSLDEEDYADIFDFICGTPGSPCAGINGNTTTGKYGAFSMCTAEQKLGYVLDRYYKNQNNAASACDFSGQATIVTPTKTDSECKQKLSEASQAANAGGSGSSSSNDDDDSSAITMVATSVYGLVAFIVGALVML</sequence>
<feature type="transmembrane region" description="Helical" evidence="10">
    <location>
        <begin position="472"/>
        <end position="493"/>
    </location>
</feature>
<evidence type="ECO:0000256" key="10">
    <source>
        <dbReference type="SAM" id="Phobius"/>
    </source>
</evidence>
<evidence type="ECO:0000256" key="6">
    <source>
        <dbReference type="ARBA" id="ARBA00023157"/>
    </source>
</evidence>
<dbReference type="SUPFAM" id="SSF51445">
    <property type="entry name" value="(Trans)glycosidases"/>
    <property type="match status" value="1"/>
</dbReference>
<proteinExistence type="inferred from homology"/>
<evidence type="ECO:0000256" key="9">
    <source>
        <dbReference type="RuleBase" id="RU361209"/>
    </source>
</evidence>
<dbReference type="Pfam" id="PF07983">
    <property type="entry name" value="X8"/>
    <property type="match status" value="1"/>
</dbReference>